<evidence type="ECO:0000313" key="6">
    <source>
        <dbReference type="Proteomes" id="UP000566819"/>
    </source>
</evidence>
<proteinExistence type="inferred from homology"/>
<evidence type="ECO:0000313" key="5">
    <source>
        <dbReference type="EMBL" id="KAF4636417.1"/>
    </source>
</evidence>
<gene>
    <name evidence="5" type="ORF">G7Y89_g1657</name>
</gene>
<protein>
    <recommendedName>
        <fullName evidence="7">Methyltransferase domain-containing protein</fullName>
    </recommendedName>
</protein>
<sequence>MPSYLVILTRLQDTHDLITLLDVGCCFGQNLRKLVVDGAPGKQLIGVELKPEFISLGFELFKDREKYEGQLFAGDIFDEDVKSPLNALKRQVRAAVRLISLLRDKPGTMVLGRHVGSENPGEYPHRTNESGVTFSHNEETFKKMWIEVGEKTGTHWSVQPSLQDPTSLTADSKRAHEQWKGGNKIMWLVFEAARNQLL</sequence>
<dbReference type="InterPro" id="IPR051654">
    <property type="entry name" value="Meroterpenoid_MTases"/>
</dbReference>
<comment type="pathway">
    <text evidence="1">Secondary metabolite biosynthesis.</text>
</comment>
<dbReference type="PANTHER" id="PTHR35897:SF1">
    <property type="entry name" value="METHYLTRANSFERASE AUSD"/>
    <property type="match status" value="1"/>
</dbReference>
<comment type="caution">
    <text evidence="5">The sequence shown here is derived from an EMBL/GenBank/DDBJ whole genome shotgun (WGS) entry which is preliminary data.</text>
</comment>
<dbReference type="GO" id="GO:0016740">
    <property type="term" value="F:transferase activity"/>
    <property type="evidence" value="ECO:0007669"/>
    <property type="project" value="UniProtKB-KW"/>
</dbReference>
<evidence type="ECO:0000256" key="4">
    <source>
        <dbReference type="ARBA" id="ARBA00038314"/>
    </source>
</evidence>
<accession>A0A8H4W768</accession>
<evidence type="ECO:0000256" key="1">
    <source>
        <dbReference type="ARBA" id="ARBA00005179"/>
    </source>
</evidence>
<evidence type="ECO:0008006" key="7">
    <source>
        <dbReference type="Google" id="ProtNLM"/>
    </source>
</evidence>
<dbReference type="SUPFAM" id="SSF53335">
    <property type="entry name" value="S-adenosyl-L-methionine-dependent methyltransferases"/>
    <property type="match status" value="1"/>
</dbReference>
<dbReference type="OrthoDB" id="2094832at2759"/>
<keyword evidence="3" id="KW-0949">S-adenosyl-L-methionine</keyword>
<dbReference type="InterPro" id="IPR029063">
    <property type="entry name" value="SAM-dependent_MTases_sf"/>
</dbReference>
<keyword evidence="2" id="KW-0808">Transferase</keyword>
<dbReference type="PANTHER" id="PTHR35897">
    <property type="entry name" value="METHYLTRANSFERASE AUSD"/>
    <property type="match status" value="1"/>
</dbReference>
<evidence type="ECO:0000256" key="2">
    <source>
        <dbReference type="ARBA" id="ARBA00022679"/>
    </source>
</evidence>
<dbReference type="Proteomes" id="UP000566819">
    <property type="component" value="Unassembled WGS sequence"/>
</dbReference>
<dbReference type="EMBL" id="JAAMPI010000067">
    <property type="protein sequence ID" value="KAF4636417.1"/>
    <property type="molecule type" value="Genomic_DNA"/>
</dbReference>
<keyword evidence="6" id="KW-1185">Reference proteome</keyword>
<reference evidence="5 6" key="1">
    <citation type="submission" date="2020-03" db="EMBL/GenBank/DDBJ databases">
        <title>Draft Genome Sequence of Cudoniella acicularis.</title>
        <authorList>
            <person name="Buettner E."/>
            <person name="Kellner H."/>
        </authorList>
    </citation>
    <scope>NUCLEOTIDE SEQUENCE [LARGE SCALE GENOMIC DNA]</scope>
    <source>
        <strain evidence="5 6">DSM 108380</strain>
    </source>
</reference>
<organism evidence="5 6">
    <name type="scientific">Cudoniella acicularis</name>
    <dbReference type="NCBI Taxonomy" id="354080"/>
    <lineage>
        <taxon>Eukaryota</taxon>
        <taxon>Fungi</taxon>
        <taxon>Dikarya</taxon>
        <taxon>Ascomycota</taxon>
        <taxon>Pezizomycotina</taxon>
        <taxon>Leotiomycetes</taxon>
        <taxon>Helotiales</taxon>
        <taxon>Tricladiaceae</taxon>
        <taxon>Cudoniella</taxon>
    </lineage>
</organism>
<comment type="similarity">
    <text evidence="4">Belongs to the class I-like SAM-binding methyltransferase superfamily.</text>
</comment>
<evidence type="ECO:0000256" key="3">
    <source>
        <dbReference type="ARBA" id="ARBA00022691"/>
    </source>
</evidence>
<dbReference type="AlphaFoldDB" id="A0A8H4W768"/>
<name>A0A8H4W768_9HELO</name>